<sequence length="100" mass="10764">MKKLVPDPPLSPTCTRPFGDCSSSHPPLFSVNPGIDPHSVLVHASMFLRCAYESAQHSLAPDANTSAFPWLTMHAVEAAKGLVDALLEGHESATWQQPES</sequence>
<evidence type="ECO:0000313" key="2">
    <source>
        <dbReference type="Proteomes" id="UP000186736"/>
    </source>
</evidence>
<reference evidence="1 2" key="1">
    <citation type="submission" date="2016-10" db="EMBL/GenBank/DDBJ databases">
        <title>Genome Sequence of Pseudomonas putida GM4FR.</title>
        <authorList>
            <person name="Poehlein A."/>
            <person name="Wemheuer F."/>
            <person name="Hollensteiner J."/>
            <person name="Wemheuer B."/>
        </authorList>
    </citation>
    <scope>NUCLEOTIDE SEQUENCE [LARGE SCALE GENOMIC DNA]</scope>
    <source>
        <strain evidence="1 2">GM4FR</strain>
    </source>
</reference>
<accession>A0A1Q9QY18</accession>
<dbReference type="Proteomes" id="UP000186736">
    <property type="component" value="Unassembled WGS sequence"/>
</dbReference>
<evidence type="ECO:0008006" key="3">
    <source>
        <dbReference type="Google" id="ProtNLM"/>
    </source>
</evidence>
<dbReference type="InterPro" id="IPR021427">
    <property type="entry name" value="DUF3077"/>
</dbReference>
<name>A0A1Q9QY18_PSEPU</name>
<proteinExistence type="predicted"/>
<evidence type="ECO:0000313" key="1">
    <source>
        <dbReference type="EMBL" id="OLS60053.1"/>
    </source>
</evidence>
<dbReference type="AlphaFoldDB" id="A0A1Q9QY18"/>
<comment type="caution">
    <text evidence="1">The sequence shown here is derived from an EMBL/GenBank/DDBJ whole genome shotgun (WGS) entry which is preliminary data.</text>
</comment>
<dbReference type="RefSeq" id="WP_075805988.1">
    <property type="nucleotide sequence ID" value="NZ_MKZO01000058.1"/>
</dbReference>
<dbReference type="OrthoDB" id="6891324at2"/>
<dbReference type="Pfam" id="PF11275">
    <property type="entry name" value="DUF3077"/>
    <property type="match status" value="1"/>
</dbReference>
<protein>
    <recommendedName>
        <fullName evidence="3">DUF3077 domain-containing protein</fullName>
    </recommendedName>
</protein>
<organism evidence="1 2">
    <name type="scientific">Pseudomonas putida</name>
    <name type="common">Arthrobacter siderocapsulatus</name>
    <dbReference type="NCBI Taxonomy" id="303"/>
    <lineage>
        <taxon>Bacteria</taxon>
        <taxon>Pseudomonadati</taxon>
        <taxon>Pseudomonadota</taxon>
        <taxon>Gammaproteobacteria</taxon>
        <taxon>Pseudomonadales</taxon>
        <taxon>Pseudomonadaceae</taxon>
        <taxon>Pseudomonas</taxon>
    </lineage>
</organism>
<dbReference type="EMBL" id="MKZO01000058">
    <property type="protein sequence ID" value="OLS60053.1"/>
    <property type="molecule type" value="Genomic_DNA"/>
</dbReference>
<gene>
    <name evidence="1" type="ORF">PSEMO_53620</name>
</gene>